<proteinExistence type="predicted"/>
<protein>
    <submittedName>
        <fullName evidence="2">Uncharacterized protein</fullName>
    </submittedName>
</protein>
<dbReference type="Proteomes" id="UP000580250">
    <property type="component" value="Unassembled WGS sequence"/>
</dbReference>
<feature type="transmembrane region" description="Helical" evidence="1">
    <location>
        <begin position="29"/>
        <end position="46"/>
    </location>
</feature>
<feature type="transmembrane region" description="Helical" evidence="1">
    <location>
        <begin position="76"/>
        <end position="97"/>
    </location>
</feature>
<dbReference type="Gene3D" id="1.20.1070.10">
    <property type="entry name" value="Rhodopsin 7-helix transmembrane proteins"/>
    <property type="match status" value="1"/>
</dbReference>
<keyword evidence="1" id="KW-0472">Membrane</keyword>
<keyword evidence="1" id="KW-0812">Transmembrane</keyword>
<accession>A0A6V7Y1Y0</accession>
<dbReference type="InterPro" id="IPR019424">
    <property type="entry name" value="7TM_GPCR_Srsx"/>
</dbReference>
<keyword evidence="1" id="KW-1133">Transmembrane helix</keyword>
<dbReference type="EMBL" id="CAJEWN010002881">
    <property type="protein sequence ID" value="CAD2205649.1"/>
    <property type="molecule type" value="Genomic_DNA"/>
</dbReference>
<dbReference type="SUPFAM" id="SSF81321">
    <property type="entry name" value="Family A G protein-coupled receptor-like"/>
    <property type="match status" value="1"/>
</dbReference>
<dbReference type="AlphaFoldDB" id="A0A6V7Y1Y0"/>
<reference evidence="2 3" key="1">
    <citation type="submission" date="2020-08" db="EMBL/GenBank/DDBJ databases">
        <authorList>
            <person name="Koutsovoulos G."/>
            <person name="Danchin GJ E."/>
        </authorList>
    </citation>
    <scope>NUCLEOTIDE SEQUENCE [LARGE SCALE GENOMIC DNA]</scope>
</reference>
<comment type="caution">
    <text evidence="2">The sequence shown here is derived from an EMBL/GenBank/DDBJ whole genome shotgun (WGS) entry which is preliminary data.</text>
</comment>
<name>A0A6V7Y1Y0_MELEN</name>
<evidence type="ECO:0000313" key="3">
    <source>
        <dbReference type="Proteomes" id="UP000580250"/>
    </source>
</evidence>
<organism evidence="2 3">
    <name type="scientific">Meloidogyne enterolobii</name>
    <name type="common">Root-knot nematode worm</name>
    <name type="synonym">Meloidogyne mayaguensis</name>
    <dbReference type="NCBI Taxonomy" id="390850"/>
    <lineage>
        <taxon>Eukaryota</taxon>
        <taxon>Metazoa</taxon>
        <taxon>Ecdysozoa</taxon>
        <taxon>Nematoda</taxon>
        <taxon>Chromadorea</taxon>
        <taxon>Rhabditida</taxon>
        <taxon>Tylenchina</taxon>
        <taxon>Tylenchomorpha</taxon>
        <taxon>Tylenchoidea</taxon>
        <taxon>Meloidogynidae</taxon>
        <taxon>Meloidogyninae</taxon>
        <taxon>Meloidogyne</taxon>
    </lineage>
</organism>
<dbReference type="Pfam" id="PF10320">
    <property type="entry name" value="7TM_GPCR_Srsx"/>
    <property type="match status" value="1"/>
</dbReference>
<gene>
    <name evidence="2" type="ORF">MENT_LOCUS59476</name>
</gene>
<evidence type="ECO:0000256" key="1">
    <source>
        <dbReference type="SAM" id="Phobius"/>
    </source>
</evidence>
<evidence type="ECO:0000313" key="2">
    <source>
        <dbReference type="EMBL" id="CAD2205649.1"/>
    </source>
</evidence>
<sequence length="164" mass="18956">MLIIGIDRMLAIFLPIWYSTRSEKHYLKLMYLVSLSFPLLFLGFVINTTIQDPYLNVQCFFADLVGNDGQNIFQEAQVVLIGLTLLCYILMFFKLFYDQLKGKGNRMFNKLQSSLTIRPIWNVKTVSILSRHDPAILPVLLGTYADHVKLLYRLSYSTFSINTT</sequence>